<dbReference type="PATRIC" id="fig|1265822.4.peg.3750"/>
<proteinExistence type="predicted"/>
<dbReference type="Proteomes" id="UP000019241">
    <property type="component" value="Unassembled WGS sequence"/>
</dbReference>
<dbReference type="EMBL" id="AODM01000076">
    <property type="protein sequence ID" value="EUJ46214.1"/>
    <property type="molecule type" value="Genomic_DNA"/>
</dbReference>
<evidence type="ECO:0000313" key="3">
    <source>
        <dbReference type="Proteomes" id="UP000019241"/>
    </source>
</evidence>
<dbReference type="RefSeq" id="WP_217177258.1">
    <property type="nucleotide sequence ID" value="NZ_AODM01000071.1"/>
</dbReference>
<name>W7DD75_9LIST</name>
<accession>W7DD75</accession>
<dbReference type="AlphaFoldDB" id="W7DD75"/>
<protein>
    <submittedName>
        <fullName evidence="2">Uncharacterized protein</fullName>
    </submittedName>
</protein>
<organism evidence="2 3">
    <name type="scientific">Listeria fleischmannii FSL S10-1203</name>
    <dbReference type="NCBI Taxonomy" id="1265822"/>
    <lineage>
        <taxon>Bacteria</taxon>
        <taxon>Bacillati</taxon>
        <taxon>Bacillota</taxon>
        <taxon>Bacilli</taxon>
        <taxon>Bacillales</taxon>
        <taxon>Listeriaceae</taxon>
        <taxon>Listeria</taxon>
    </lineage>
</organism>
<reference evidence="2 3" key="1">
    <citation type="submission" date="2012-12" db="EMBL/GenBank/DDBJ databases">
        <title>Novel taxa of Listeriaceae from agricultural environments in the United States.</title>
        <authorList>
            <person name="den Bakker H.C."/>
            <person name="Allred A."/>
            <person name="Warchocki S."/>
            <person name="Wright E.M."/>
            <person name="Burrell A."/>
            <person name="Nightingale K.K."/>
            <person name="Kephart D."/>
            <person name="Wiedmann M."/>
        </authorList>
    </citation>
    <scope>NUCLEOTIDE SEQUENCE [LARGE SCALE GENOMIC DNA]</scope>
    <source>
        <strain evidence="2 3">FSL S10-1203</strain>
    </source>
</reference>
<comment type="caution">
    <text evidence="2">The sequence shown here is derived from an EMBL/GenBank/DDBJ whole genome shotgun (WGS) entry which is preliminary data.</text>
</comment>
<sequence length="40" mass="4635">MNEPIFCPSCGEEMEKWDNTVYECPDCGVMIDSDIFEEEV</sequence>
<dbReference type="EMBL" id="AODM01000071">
    <property type="protein sequence ID" value="EUJ47257.1"/>
    <property type="molecule type" value="Genomic_DNA"/>
</dbReference>
<gene>
    <name evidence="2" type="ORF">MCOL2_18399</name>
    <name evidence="1" type="ORF">MCOL2_19164</name>
</gene>
<evidence type="ECO:0000313" key="2">
    <source>
        <dbReference type="EMBL" id="EUJ47257.1"/>
    </source>
</evidence>
<dbReference type="SUPFAM" id="SSF57783">
    <property type="entry name" value="Zinc beta-ribbon"/>
    <property type="match status" value="1"/>
</dbReference>
<evidence type="ECO:0000313" key="1">
    <source>
        <dbReference type="EMBL" id="EUJ46214.1"/>
    </source>
</evidence>